<evidence type="ECO:0000256" key="5">
    <source>
        <dbReference type="ARBA" id="ARBA00022782"/>
    </source>
</evidence>
<dbReference type="AlphaFoldDB" id="A0A852KXS9"/>
<keyword evidence="4" id="KW-0963">Cytoplasm</keyword>
<evidence type="ECO:0000256" key="4">
    <source>
        <dbReference type="ARBA" id="ARBA00022490"/>
    </source>
</evidence>
<dbReference type="PANTHER" id="PTHR35671">
    <property type="entry name" value="PROTEIN TOPAZ1"/>
    <property type="match status" value="1"/>
</dbReference>
<comment type="caution">
    <text evidence="10">The sequence shown here is derived from an EMBL/GenBank/DDBJ whole genome shotgun (WGS) entry which is preliminary data.</text>
</comment>
<comment type="function">
    <text evidence="1">Important for normal spermatogenesis and male fertility. Specifically required for progression to the post-meiotic stages of spermatocyte development. Seems to be necessary for normal expression levels of a number of testis-expressed gene transcripts, although its role in this process is unclear.</text>
</comment>
<evidence type="ECO:0000256" key="6">
    <source>
        <dbReference type="ARBA" id="ARBA00022871"/>
    </source>
</evidence>
<feature type="region of interest" description="Disordered" evidence="8">
    <location>
        <begin position="166"/>
        <end position="195"/>
    </location>
</feature>
<accession>A0A852KXS9</accession>
<reference evidence="10" key="1">
    <citation type="submission" date="2020-02" db="EMBL/GenBank/DDBJ databases">
        <title>Bird 10,000 Genomes (B10K) Project - Family phase.</title>
        <authorList>
            <person name="Zhang G."/>
        </authorList>
    </citation>
    <scope>NUCLEOTIDE SEQUENCE</scope>
    <source>
        <strain evidence="10">B10K-DU-030-59</strain>
    </source>
</reference>
<dbReference type="GO" id="GO:0005829">
    <property type="term" value="C:cytosol"/>
    <property type="evidence" value="ECO:0007669"/>
    <property type="project" value="UniProtKB-SubCell"/>
</dbReference>
<keyword evidence="11" id="KW-1185">Reference proteome</keyword>
<evidence type="ECO:0000313" key="10">
    <source>
        <dbReference type="EMBL" id="NXX81155.1"/>
    </source>
</evidence>
<evidence type="ECO:0000259" key="9">
    <source>
        <dbReference type="Pfam" id="PF14669"/>
    </source>
</evidence>
<sequence length="1189" mass="134472">DFSNCHKNKTVKKLNKVNKKLHQFSCQRTIPMTGKNVWCFKSCARTSEWVHKNHRSISEGRRLLKLSFKDTSDKSTVKTVGNSAVSGNLRCLDLQATEINDKSTLKIMGPNTECLTSLQMPESSSVDNDETWRMSGENVESPVNTDRSAVAFNHGDVQEAKANLNFTTKQSKNKGAPTKRKLSATAQNDTPAGNMDRINFSHKMTVVNQAFSDSKQVKILNTGNLPKFNIPLCRNKPESRRLEPVQSCSPLELTNSTSVSRGQKTSEKTFLVNSKQQTLPVVSAATATASVQKGDEITSKDFQHDGSENLSNKILVLPEHFSSCPPPLPEGQLQSSVPGFSATECVLKPPFPDHSQNAVGHPVALEINDDSKPRKTLSQHKSKKFPDILEAYEEDVLVIDVIQDDPDLFGTNNEEELCLVKASYASICIKDEKQDLKPQYPVSSENRASVEDNFSRVCTFSDENIKTHYSSRGSNPLGHVAEDFFEDGQLRGTDKLLKSFDMDKKVLKNHTVTKYDCKHEDIVNHELLSGLPLAAPKVDDLREATVMKPQRTACFLSKKYLLGFFFFFACFNCILFQACHSVQQILQMMELPRKYCKFYFMTLRGCVRAKCWFGHVPEQGDEKICMTILRTYISIKESGLLRRAVQIFVEYYREGTPGVDFASQVLNDLLISLLENSLLQEVFQILNVTVQINTLPAVDVLLKVFEHVASLDIRDAVPTLISTFYKLIDAGMFLESEHFYYILKFLHQLKVSREEINTVLNIKSRFQEKHPGKSWIFDFNLAMAEIQHCKEKNDWTNLGALFIHVKRGCEHFGDLQKLSLYTTEILSKDSETQRPGVPFCDFADAVIKKSQHDEADRILIGRIGISVMYSYYKVLQWIKGRKVLDKLHELQIDFTVLKGLSGAERLASRCQIVNKAAEIFLKTGSLDGAMQVLRESKWITNTSMWPCDKKDIVNRHNLLCTLAHKYVGKNLYRQAFEVLQNLPGFLNSSDAVNVSQCSHLFNKLIHACFESKNLGVPSSAVDFMLSKNIAIDFFLLRELITALGRNSLWSKARTYYKSALSLGCYPPLEGNLYRRTLMIPSYLSEVEMLLAIEMLLVSNASGILSPMTTSQILQIILKRSEDQTDQKNSDYAAAVERLILAAHLCDPKLFLKPMTMNVNMEEVYTLELTSAVKWLQENMKWAGKVWLFQ</sequence>
<evidence type="ECO:0000313" key="11">
    <source>
        <dbReference type="Proteomes" id="UP000654395"/>
    </source>
</evidence>
<evidence type="ECO:0000256" key="8">
    <source>
        <dbReference type="SAM" id="MobiDB-lite"/>
    </source>
</evidence>
<feature type="non-terminal residue" evidence="10">
    <location>
        <position position="1"/>
    </location>
</feature>
<evidence type="ECO:0000256" key="7">
    <source>
        <dbReference type="ARBA" id="ARBA00031943"/>
    </source>
</evidence>
<dbReference type="GO" id="GO:0030154">
    <property type="term" value="P:cell differentiation"/>
    <property type="evidence" value="ECO:0007669"/>
    <property type="project" value="UniProtKB-KW"/>
</dbReference>
<dbReference type="PANTHER" id="PTHR35671:SF1">
    <property type="entry name" value="PROTEIN TOPAZ1"/>
    <property type="match status" value="1"/>
</dbReference>
<dbReference type="InterPro" id="IPR038952">
    <property type="entry name" value="TOPAZ1"/>
</dbReference>
<gene>
    <name evidence="10" type="primary">Topaz1</name>
    <name evidence="10" type="ORF">UROIND_R04853</name>
</gene>
<dbReference type="Proteomes" id="UP000654395">
    <property type="component" value="Unassembled WGS sequence"/>
</dbReference>
<feature type="domain" description="Protein TOPAZ1" evidence="9">
    <location>
        <begin position="786"/>
        <end position="961"/>
    </location>
</feature>
<dbReference type="GO" id="GO:0048137">
    <property type="term" value="P:spermatocyte division"/>
    <property type="evidence" value="ECO:0007669"/>
    <property type="project" value="TreeGrafter"/>
</dbReference>
<feature type="non-terminal residue" evidence="10">
    <location>
        <position position="1189"/>
    </location>
</feature>
<dbReference type="Pfam" id="PF14669">
    <property type="entry name" value="Asp_Glu_race_2"/>
    <property type="match status" value="1"/>
</dbReference>
<keyword evidence="6" id="KW-0744">Spermatogenesis</keyword>
<dbReference type="InterPro" id="IPR029435">
    <property type="entry name" value="TOPAZ1_dom"/>
</dbReference>
<dbReference type="EMBL" id="WBNH01007112">
    <property type="protein sequence ID" value="NXX81155.1"/>
    <property type="molecule type" value="Genomic_DNA"/>
</dbReference>
<organism evidence="10 11">
    <name type="scientific">Urocolius indicus</name>
    <name type="common">Red-faced mousebird</name>
    <name type="synonym">Colius indicus</name>
    <dbReference type="NCBI Taxonomy" id="458196"/>
    <lineage>
        <taxon>Eukaryota</taxon>
        <taxon>Metazoa</taxon>
        <taxon>Chordata</taxon>
        <taxon>Craniata</taxon>
        <taxon>Vertebrata</taxon>
        <taxon>Euteleostomi</taxon>
        <taxon>Archelosauria</taxon>
        <taxon>Archosauria</taxon>
        <taxon>Dinosauria</taxon>
        <taxon>Saurischia</taxon>
        <taxon>Theropoda</taxon>
        <taxon>Coelurosauria</taxon>
        <taxon>Aves</taxon>
        <taxon>Neognathae</taxon>
        <taxon>Neoaves</taxon>
        <taxon>Telluraves</taxon>
        <taxon>Coraciimorphae</taxon>
        <taxon>Coliiformes</taxon>
        <taxon>Coliidae</taxon>
        <taxon>Urocolius</taxon>
    </lineage>
</organism>
<evidence type="ECO:0000256" key="3">
    <source>
        <dbReference type="ARBA" id="ARBA00016464"/>
    </source>
</evidence>
<proteinExistence type="predicted"/>
<name>A0A852KXS9_UROIN</name>
<comment type="subcellular location">
    <subcellularLocation>
        <location evidence="2">Cytoplasm</location>
        <location evidence="2">Cytosol</location>
    </subcellularLocation>
</comment>
<evidence type="ECO:0000256" key="1">
    <source>
        <dbReference type="ARBA" id="ARBA00002132"/>
    </source>
</evidence>
<evidence type="ECO:0000256" key="2">
    <source>
        <dbReference type="ARBA" id="ARBA00004514"/>
    </source>
</evidence>
<dbReference type="OrthoDB" id="8859650at2759"/>
<protein>
    <recommendedName>
        <fullName evidence="3">Protein TOPAZ1</fullName>
    </recommendedName>
    <alternativeName>
        <fullName evidence="7">Testis- and ovary-specific PAZ domain-containing protein 1</fullName>
    </alternativeName>
</protein>
<keyword evidence="5" id="KW-0221">Differentiation</keyword>